<comment type="similarity">
    <text evidence="1">Belongs to the intradiol ring-cleavage dioxygenase family.</text>
</comment>
<evidence type="ECO:0000256" key="2">
    <source>
        <dbReference type="ARBA" id="ARBA00022964"/>
    </source>
</evidence>
<dbReference type="CDD" id="cd00421">
    <property type="entry name" value="intradiol_dioxygenase"/>
    <property type="match status" value="1"/>
</dbReference>
<accession>A0A835TJ61</accession>
<evidence type="ECO:0000259" key="5">
    <source>
        <dbReference type="Pfam" id="PF00775"/>
    </source>
</evidence>
<evidence type="ECO:0000313" key="7">
    <source>
        <dbReference type="Proteomes" id="UP000613740"/>
    </source>
</evidence>
<dbReference type="PANTHER" id="PTHR33711:SF10">
    <property type="entry name" value="INTRADIOL RING-CLEAVAGE DIOXYGENASES DOMAIN-CONTAINING PROTEIN"/>
    <property type="match status" value="1"/>
</dbReference>
<evidence type="ECO:0000256" key="3">
    <source>
        <dbReference type="ARBA" id="ARBA00023002"/>
    </source>
</evidence>
<dbReference type="AlphaFoldDB" id="A0A835TJ61"/>
<keyword evidence="2" id="KW-0223">Dioxygenase</keyword>
<feature type="domain" description="Intradiol ring-cleavage dioxygenases" evidence="5">
    <location>
        <begin position="141"/>
        <end position="261"/>
    </location>
</feature>
<reference evidence="6" key="1">
    <citation type="journal article" date="2020" name="bioRxiv">
        <title>Comparative genomics of Chlamydomonas.</title>
        <authorList>
            <person name="Craig R.J."/>
            <person name="Hasan A.R."/>
            <person name="Ness R.W."/>
            <person name="Keightley P.D."/>
        </authorList>
    </citation>
    <scope>NUCLEOTIDE SEQUENCE</scope>
    <source>
        <strain evidence="6">CCAP 11/173</strain>
    </source>
</reference>
<dbReference type="InterPro" id="IPR050770">
    <property type="entry name" value="Intradiol_RC_Dioxygenase"/>
</dbReference>
<dbReference type="InterPro" id="IPR000627">
    <property type="entry name" value="Intradiol_dOase_C"/>
</dbReference>
<dbReference type="SUPFAM" id="SSF49482">
    <property type="entry name" value="Aromatic compound dioxygenase"/>
    <property type="match status" value="1"/>
</dbReference>
<protein>
    <recommendedName>
        <fullName evidence="5">Intradiol ring-cleavage dioxygenases domain-containing protein</fullName>
    </recommendedName>
</protein>
<organism evidence="6 7">
    <name type="scientific">Chlamydomonas schloesseri</name>
    <dbReference type="NCBI Taxonomy" id="2026947"/>
    <lineage>
        <taxon>Eukaryota</taxon>
        <taxon>Viridiplantae</taxon>
        <taxon>Chlorophyta</taxon>
        <taxon>core chlorophytes</taxon>
        <taxon>Chlorophyceae</taxon>
        <taxon>CS clade</taxon>
        <taxon>Chlamydomonadales</taxon>
        <taxon>Chlamydomonadaceae</taxon>
        <taxon>Chlamydomonas</taxon>
    </lineage>
</organism>
<dbReference type="Gene3D" id="2.60.130.10">
    <property type="entry name" value="Aromatic compound dioxygenase"/>
    <property type="match status" value="1"/>
</dbReference>
<evidence type="ECO:0000313" key="6">
    <source>
        <dbReference type="EMBL" id="KAG2439770.1"/>
    </source>
</evidence>
<comment type="caution">
    <text evidence="6">The sequence shown here is derived from an EMBL/GenBank/DDBJ whole genome shotgun (WGS) entry which is preliminary data.</text>
</comment>
<gene>
    <name evidence="6" type="ORF">HYH02_010647</name>
</gene>
<dbReference type="GO" id="GO:0016702">
    <property type="term" value="F:oxidoreductase activity, acting on single donors with incorporation of molecular oxygen, incorporation of two atoms of oxygen"/>
    <property type="evidence" value="ECO:0007669"/>
    <property type="project" value="InterPro"/>
</dbReference>
<dbReference type="OrthoDB" id="539222at2759"/>
<dbReference type="Proteomes" id="UP000613740">
    <property type="component" value="Unassembled WGS sequence"/>
</dbReference>
<sequence length="300" mass="31516">MACSHAAATARLLQQDAAISDAAALIDRSRPNWYVTMELRQQQQEAVSGKAALMKLDTAATELTSPAQSTAEAGTATRAAANLVRAAAADTTPGHDMLRSGQRPPPPKPLPSPSRSCIATASDAPGPFYQAQGVPLNTKPDESFCALKAGGMNTSKITITGKVLQSTTCTPVTGISPSSLAFIDVWQANNAGEYDNNRDTTTSECRSRVPIGPDGSYKYTTIVPAAYGARTCLRPPHIHLRLALPGYATLVTQMYFAGNPLNGPNDCGCSSCGSGNPLQQVAINPATRAGVFNILLTRQR</sequence>
<dbReference type="InterPro" id="IPR015889">
    <property type="entry name" value="Intradiol_dOase_core"/>
</dbReference>
<dbReference type="Pfam" id="PF00775">
    <property type="entry name" value="Dioxygenase_C"/>
    <property type="match status" value="1"/>
</dbReference>
<evidence type="ECO:0000256" key="4">
    <source>
        <dbReference type="SAM" id="MobiDB-lite"/>
    </source>
</evidence>
<keyword evidence="7" id="KW-1185">Reference proteome</keyword>
<feature type="compositionally biased region" description="Pro residues" evidence="4">
    <location>
        <begin position="103"/>
        <end position="112"/>
    </location>
</feature>
<feature type="region of interest" description="Disordered" evidence="4">
    <location>
        <begin position="92"/>
        <end position="121"/>
    </location>
</feature>
<dbReference type="GO" id="GO:0008199">
    <property type="term" value="F:ferric iron binding"/>
    <property type="evidence" value="ECO:0007669"/>
    <property type="project" value="InterPro"/>
</dbReference>
<name>A0A835TJ61_9CHLO</name>
<proteinExistence type="inferred from homology"/>
<dbReference type="PANTHER" id="PTHR33711">
    <property type="entry name" value="DIOXYGENASE, PUTATIVE (AFU_ORTHOLOGUE AFUA_2G02910)-RELATED"/>
    <property type="match status" value="1"/>
</dbReference>
<keyword evidence="3" id="KW-0560">Oxidoreductase</keyword>
<evidence type="ECO:0000256" key="1">
    <source>
        <dbReference type="ARBA" id="ARBA00007825"/>
    </source>
</evidence>
<dbReference type="EMBL" id="JAEHOD010000040">
    <property type="protein sequence ID" value="KAG2439770.1"/>
    <property type="molecule type" value="Genomic_DNA"/>
</dbReference>